<dbReference type="OrthoDB" id="9813368at2"/>
<dbReference type="InterPro" id="IPR036366">
    <property type="entry name" value="PGBDSf"/>
</dbReference>
<feature type="chain" id="PRO_5001696838" evidence="5">
    <location>
        <begin position="33"/>
        <end position="227"/>
    </location>
</feature>
<keyword evidence="3 7" id="KW-0378">Hydrolase</keyword>
<dbReference type="AlphaFoldDB" id="A0A074M893"/>
<dbReference type="RefSeq" id="WP_038091070.1">
    <property type="nucleotide sequence ID" value="NZ_JMIR01000026.1"/>
</dbReference>
<dbReference type="PANTHER" id="PTHR47053:SF1">
    <property type="entry name" value="MUREIN DD-ENDOPEPTIDASE MEPH-RELATED"/>
    <property type="match status" value="1"/>
</dbReference>
<comment type="caution">
    <text evidence="7">The sequence shown here is derived from an EMBL/GenBank/DDBJ whole genome shotgun (WGS) entry which is preliminary data.</text>
</comment>
<dbReference type="PROSITE" id="PS51935">
    <property type="entry name" value="NLPC_P60"/>
    <property type="match status" value="1"/>
</dbReference>
<evidence type="ECO:0000256" key="1">
    <source>
        <dbReference type="ARBA" id="ARBA00007074"/>
    </source>
</evidence>
<dbReference type="Gene3D" id="3.90.1720.10">
    <property type="entry name" value="endopeptidase domain like (from Nostoc punctiforme)"/>
    <property type="match status" value="1"/>
</dbReference>
<dbReference type="InterPro" id="IPR006311">
    <property type="entry name" value="TAT_signal"/>
</dbReference>
<dbReference type="InterPro" id="IPR051202">
    <property type="entry name" value="Peptidase_C40"/>
</dbReference>
<keyword evidence="5" id="KW-0732">Signal</keyword>
<evidence type="ECO:0000259" key="6">
    <source>
        <dbReference type="PROSITE" id="PS51935"/>
    </source>
</evidence>
<evidence type="ECO:0000256" key="5">
    <source>
        <dbReference type="SAM" id="SignalP"/>
    </source>
</evidence>
<dbReference type="STRING" id="1157490.EL26_16810"/>
<dbReference type="Pfam" id="PF01471">
    <property type="entry name" value="PG_binding_1"/>
    <property type="match status" value="1"/>
</dbReference>
<dbReference type="Proteomes" id="UP000027931">
    <property type="component" value="Unassembled WGS sequence"/>
</dbReference>
<proteinExistence type="inferred from homology"/>
<dbReference type="InterPro" id="IPR036365">
    <property type="entry name" value="PGBD-like_sf"/>
</dbReference>
<feature type="signal peptide" evidence="5">
    <location>
        <begin position="1"/>
        <end position="32"/>
    </location>
</feature>
<reference evidence="7 8" key="1">
    <citation type="journal article" date="2013" name="Int. J. Syst. Evol. Microbiol.">
        <title>Tumebacillus flagellatus sp. nov., an alpha-amylase/pullulanase-producing bacterium isolated from cassava wastewater.</title>
        <authorList>
            <person name="Wang Q."/>
            <person name="Xie N."/>
            <person name="Qin Y."/>
            <person name="Shen N."/>
            <person name="Zhu J."/>
            <person name="Mi H."/>
            <person name="Huang R."/>
        </authorList>
    </citation>
    <scope>NUCLEOTIDE SEQUENCE [LARGE SCALE GENOMIC DNA]</scope>
    <source>
        <strain evidence="7 8">GST4</strain>
    </source>
</reference>
<dbReference type="GO" id="GO:0006508">
    <property type="term" value="P:proteolysis"/>
    <property type="evidence" value="ECO:0007669"/>
    <property type="project" value="UniProtKB-KW"/>
</dbReference>
<evidence type="ECO:0000256" key="2">
    <source>
        <dbReference type="ARBA" id="ARBA00022670"/>
    </source>
</evidence>
<name>A0A074M893_9BACL</name>
<feature type="domain" description="NlpC/P60" evidence="6">
    <location>
        <begin position="104"/>
        <end position="227"/>
    </location>
</feature>
<dbReference type="InterPro" id="IPR038765">
    <property type="entry name" value="Papain-like_cys_pep_sf"/>
</dbReference>
<sequence length="227" mass="23938">MNKSLRNLVLASLAMLALAPAAQALHPQAAHAETPAASLSIGMSGPSVSALQTNLNTLGYYTYPSITGYFGTVTAQSVKDFQSAYGLGVDGIAGPITQQNIARALVKRNLVADSASYIGIPYKWGGSTTAGFDCSGFVSYMFATHGVSIARSTSATMYTWGTPVAQDKLMPGDLVFYSLNMDGQVSHVGIYVGNGQFISALSSKGIYTQSLGNSYWAPKYMGAKRIF</sequence>
<dbReference type="PANTHER" id="PTHR47053">
    <property type="entry name" value="MUREIN DD-ENDOPEPTIDASE MEPH-RELATED"/>
    <property type="match status" value="1"/>
</dbReference>
<dbReference type="EMBL" id="JMIR01000026">
    <property type="protein sequence ID" value="KEO82197.1"/>
    <property type="molecule type" value="Genomic_DNA"/>
</dbReference>
<dbReference type="InterPro" id="IPR000064">
    <property type="entry name" value="NLP_P60_dom"/>
</dbReference>
<keyword evidence="4" id="KW-0788">Thiol protease</keyword>
<comment type="similarity">
    <text evidence="1">Belongs to the peptidase C40 family.</text>
</comment>
<protein>
    <submittedName>
        <fullName evidence="7">Hydrolase Nlp/P60</fullName>
    </submittedName>
</protein>
<evidence type="ECO:0000313" key="8">
    <source>
        <dbReference type="Proteomes" id="UP000027931"/>
    </source>
</evidence>
<keyword evidence="2" id="KW-0645">Protease</keyword>
<dbReference type="SUPFAM" id="SSF54001">
    <property type="entry name" value="Cysteine proteinases"/>
    <property type="match status" value="1"/>
</dbReference>
<evidence type="ECO:0000256" key="4">
    <source>
        <dbReference type="ARBA" id="ARBA00022807"/>
    </source>
</evidence>
<evidence type="ECO:0000313" key="7">
    <source>
        <dbReference type="EMBL" id="KEO82197.1"/>
    </source>
</evidence>
<accession>A0A074M893</accession>
<dbReference type="SUPFAM" id="SSF47090">
    <property type="entry name" value="PGBD-like"/>
    <property type="match status" value="1"/>
</dbReference>
<dbReference type="InterPro" id="IPR002477">
    <property type="entry name" value="Peptidoglycan-bd-like"/>
</dbReference>
<evidence type="ECO:0000256" key="3">
    <source>
        <dbReference type="ARBA" id="ARBA00022801"/>
    </source>
</evidence>
<gene>
    <name evidence="7" type="ORF">EL26_16810</name>
</gene>
<organism evidence="7 8">
    <name type="scientific">Tumebacillus flagellatus</name>
    <dbReference type="NCBI Taxonomy" id="1157490"/>
    <lineage>
        <taxon>Bacteria</taxon>
        <taxon>Bacillati</taxon>
        <taxon>Bacillota</taxon>
        <taxon>Bacilli</taxon>
        <taxon>Bacillales</taxon>
        <taxon>Alicyclobacillaceae</taxon>
        <taxon>Tumebacillus</taxon>
    </lineage>
</organism>
<dbReference type="Gene3D" id="1.10.101.10">
    <property type="entry name" value="PGBD-like superfamily/PGBD"/>
    <property type="match status" value="1"/>
</dbReference>
<dbReference type="PROSITE" id="PS51318">
    <property type="entry name" value="TAT"/>
    <property type="match status" value="1"/>
</dbReference>
<dbReference type="Pfam" id="PF00877">
    <property type="entry name" value="NLPC_P60"/>
    <property type="match status" value="1"/>
</dbReference>
<dbReference type="eggNOG" id="COG0791">
    <property type="taxonomic scope" value="Bacteria"/>
</dbReference>
<dbReference type="GO" id="GO:0008234">
    <property type="term" value="F:cysteine-type peptidase activity"/>
    <property type="evidence" value="ECO:0007669"/>
    <property type="project" value="UniProtKB-KW"/>
</dbReference>
<keyword evidence="8" id="KW-1185">Reference proteome</keyword>